<proteinExistence type="predicted"/>
<dbReference type="RefSeq" id="WP_136694400.1">
    <property type="nucleotide sequence ID" value="NZ_SSHH01000004.1"/>
</dbReference>
<evidence type="ECO:0000313" key="4">
    <source>
        <dbReference type="Proteomes" id="UP000309389"/>
    </source>
</evidence>
<feature type="chain" id="PRO_5020714750" description="Amidohydrolase-related domain-containing protein" evidence="1">
    <location>
        <begin position="24"/>
        <end position="463"/>
    </location>
</feature>
<name>A0A4V4U881_9SPHN</name>
<sequence>MRARNWTRLAAACLLFAAPPLAAQDRLLLANIGPENRYLLIEDGAIATTGDAADMPPVEGSVQILDAQGLFAHPGLIDMHVHVWGEAELSGYLAYGVTTVRNLSGMPFHLRMAEEIAAGELAGPRLYTSGPILNSPGPNAQINHQMVLTEEEGRAAVRAQHEAGYDRIKVYSNLNADAWSGVLAEAQALGMAITGHTPEGERLEGIPQVRPFQIPHANLLDAGFETFEHTETIYFHGLRDSWDAEAARILARDIAASGTPVTPTLVAHRNLVHMAESDGAFAQREGVDWLNPVLQALEAEVTAFWSAQDPANERERAGHYAEFTRIMQREGVLLVAGSDAGIFVNVPGRSLVDELELLVEAGLTSGEALASATGNAAKVLGEEERLGCLDEGCAADIVLYPCDPQLDIACLRQPALVIAAGRPHAVDELAAKAVQHDVEQIGTDLLEGMAAQGTPLDPAMLGM</sequence>
<feature type="signal peptide" evidence="1">
    <location>
        <begin position="1"/>
        <end position="23"/>
    </location>
</feature>
<dbReference type="GO" id="GO:0016810">
    <property type="term" value="F:hydrolase activity, acting on carbon-nitrogen (but not peptide) bonds"/>
    <property type="evidence" value="ECO:0007669"/>
    <property type="project" value="InterPro"/>
</dbReference>
<dbReference type="SUPFAM" id="SSF51338">
    <property type="entry name" value="Composite domain of metallo-dependent hydrolases"/>
    <property type="match status" value="1"/>
</dbReference>
<dbReference type="InterPro" id="IPR032466">
    <property type="entry name" value="Metal_Hydrolase"/>
</dbReference>
<dbReference type="OrthoDB" id="9758793at2"/>
<comment type="caution">
    <text evidence="3">The sequence shown here is derived from an EMBL/GenBank/DDBJ whole genome shotgun (WGS) entry which is preliminary data.</text>
</comment>
<organism evidence="3 4">
    <name type="scientific">Alteraurantiacibacter aquimixticola</name>
    <dbReference type="NCBI Taxonomy" id="2489173"/>
    <lineage>
        <taxon>Bacteria</taxon>
        <taxon>Pseudomonadati</taxon>
        <taxon>Pseudomonadota</taxon>
        <taxon>Alphaproteobacteria</taxon>
        <taxon>Sphingomonadales</taxon>
        <taxon>Erythrobacteraceae</taxon>
        <taxon>Alteraurantiacibacter</taxon>
    </lineage>
</organism>
<dbReference type="EMBL" id="SSHH01000004">
    <property type="protein sequence ID" value="TIX48827.1"/>
    <property type="molecule type" value="Genomic_DNA"/>
</dbReference>
<dbReference type="AlphaFoldDB" id="A0A4V4U881"/>
<keyword evidence="4" id="KW-1185">Reference proteome</keyword>
<dbReference type="InterPro" id="IPR006680">
    <property type="entry name" value="Amidohydro-rel"/>
</dbReference>
<dbReference type="SUPFAM" id="SSF51556">
    <property type="entry name" value="Metallo-dependent hydrolases"/>
    <property type="match status" value="1"/>
</dbReference>
<dbReference type="InterPro" id="IPR011059">
    <property type="entry name" value="Metal-dep_hydrolase_composite"/>
</dbReference>
<evidence type="ECO:0000256" key="1">
    <source>
        <dbReference type="SAM" id="SignalP"/>
    </source>
</evidence>
<gene>
    <name evidence="3" type="ORF">E5222_13860</name>
</gene>
<dbReference type="Proteomes" id="UP000309389">
    <property type="component" value="Unassembled WGS sequence"/>
</dbReference>
<accession>A0A4V4U881</accession>
<dbReference type="Gene3D" id="1.20.58.520">
    <property type="entry name" value="Amidohydrolase"/>
    <property type="match status" value="1"/>
</dbReference>
<evidence type="ECO:0000313" key="3">
    <source>
        <dbReference type="EMBL" id="TIX48827.1"/>
    </source>
</evidence>
<dbReference type="Gene3D" id="3.30.110.90">
    <property type="entry name" value="Amidohydrolase"/>
    <property type="match status" value="1"/>
</dbReference>
<dbReference type="Pfam" id="PF01979">
    <property type="entry name" value="Amidohydro_1"/>
    <property type="match status" value="1"/>
</dbReference>
<dbReference type="Gene3D" id="2.30.40.10">
    <property type="entry name" value="Urease, subunit C, domain 1"/>
    <property type="match status" value="1"/>
</dbReference>
<reference evidence="3 4" key="1">
    <citation type="submission" date="2019-04" db="EMBL/GenBank/DDBJ databases">
        <title>Altererythrobacter aquimixticola sp. nov., isolated from sediment of junction between the ocean and a freshwater spring.</title>
        <authorList>
            <person name="Yoon J.-H."/>
        </authorList>
    </citation>
    <scope>NUCLEOTIDE SEQUENCE [LARGE SCALE GENOMIC DNA]</scope>
    <source>
        <strain evidence="3 4">SSKS-13</strain>
    </source>
</reference>
<keyword evidence="1" id="KW-0732">Signal</keyword>
<feature type="domain" description="Amidohydrolase-related" evidence="2">
    <location>
        <begin position="74"/>
        <end position="404"/>
    </location>
</feature>
<evidence type="ECO:0000259" key="2">
    <source>
        <dbReference type="Pfam" id="PF01979"/>
    </source>
</evidence>
<dbReference type="Gene3D" id="3.40.50.10910">
    <property type="entry name" value="Amidohydrolase"/>
    <property type="match status" value="1"/>
</dbReference>
<dbReference type="PANTHER" id="PTHR43135:SF3">
    <property type="entry name" value="ALPHA-D-RIBOSE 1-METHYLPHOSPHONATE 5-TRIPHOSPHATE DIPHOSPHATASE"/>
    <property type="match status" value="1"/>
</dbReference>
<dbReference type="InterPro" id="IPR051781">
    <property type="entry name" value="Metallo-dep_Hydrolase"/>
</dbReference>
<dbReference type="PANTHER" id="PTHR43135">
    <property type="entry name" value="ALPHA-D-RIBOSE 1-METHYLPHOSPHONATE 5-TRIPHOSPHATE DIPHOSPHATASE"/>
    <property type="match status" value="1"/>
</dbReference>
<protein>
    <recommendedName>
        <fullName evidence="2">Amidohydrolase-related domain-containing protein</fullName>
    </recommendedName>
</protein>